<dbReference type="EMBL" id="JAEUBG010003223">
    <property type="protein sequence ID" value="KAH3683119.1"/>
    <property type="molecule type" value="Genomic_DNA"/>
</dbReference>
<evidence type="ECO:0000313" key="2">
    <source>
        <dbReference type="Proteomes" id="UP000774326"/>
    </source>
</evidence>
<gene>
    <name evidence="1" type="ORF">WICPIJ_005902</name>
</gene>
<keyword evidence="2" id="KW-1185">Reference proteome</keyword>
<reference evidence="1" key="1">
    <citation type="journal article" date="2021" name="Open Biol.">
        <title>Shared evolutionary footprints suggest mitochondrial oxidative damage underlies multiple complex I losses in fungi.</title>
        <authorList>
            <person name="Schikora-Tamarit M.A."/>
            <person name="Marcet-Houben M."/>
            <person name="Nosek J."/>
            <person name="Gabaldon T."/>
        </authorList>
    </citation>
    <scope>NUCLEOTIDE SEQUENCE</scope>
    <source>
        <strain evidence="1">CBS2887</strain>
    </source>
</reference>
<reference evidence="1" key="2">
    <citation type="submission" date="2021-01" db="EMBL/GenBank/DDBJ databases">
        <authorList>
            <person name="Schikora-Tamarit M.A."/>
        </authorList>
    </citation>
    <scope>NUCLEOTIDE SEQUENCE</scope>
    <source>
        <strain evidence="1">CBS2887</strain>
    </source>
</reference>
<sequence length="81" mass="8799">MEAVAAGLSCLFLVIGDRFKVRLEEGTEETSLVAGNKVFVNKVGELLFSLDSDDDFLELVDLALTVCVTFSLAFVDNPPML</sequence>
<comment type="caution">
    <text evidence="1">The sequence shown here is derived from an EMBL/GenBank/DDBJ whole genome shotgun (WGS) entry which is preliminary data.</text>
</comment>
<evidence type="ECO:0000313" key="1">
    <source>
        <dbReference type="EMBL" id="KAH3683119.1"/>
    </source>
</evidence>
<accession>A0A9P8TLH1</accession>
<dbReference type="Proteomes" id="UP000774326">
    <property type="component" value="Unassembled WGS sequence"/>
</dbReference>
<dbReference type="AlphaFoldDB" id="A0A9P8TLH1"/>
<proteinExistence type="predicted"/>
<organism evidence="1 2">
    <name type="scientific">Wickerhamomyces pijperi</name>
    <name type="common">Yeast</name>
    <name type="synonym">Pichia pijperi</name>
    <dbReference type="NCBI Taxonomy" id="599730"/>
    <lineage>
        <taxon>Eukaryota</taxon>
        <taxon>Fungi</taxon>
        <taxon>Dikarya</taxon>
        <taxon>Ascomycota</taxon>
        <taxon>Saccharomycotina</taxon>
        <taxon>Saccharomycetes</taxon>
        <taxon>Phaffomycetales</taxon>
        <taxon>Wickerhamomycetaceae</taxon>
        <taxon>Wickerhamomyces</taxon>
    </lineage>
</organism>
<protein>
    <submittedName>
        <fullName evidence="1">Uncharacterized protein</fullName>
    </submittedName>
</protein>
<name>A0A9P8TLH1_WICPI</name>